<keyword evidence="2" id="KW-1185">Reference proteome</keyword>
<dbReference type="InterPro" id="IPR011990">
    <property type="entry name" value="TPR-like_helical_dom_sf"/>
</dbReference>
<name>A0A365XUD1_9BACT</name>
<dbReference type="SUPFAM" id="SSF48452">
    <property type="entry name" value="TPR-like"/>
    <property type="match status" value="1"/>
</dbReference>
<protein>
    <recommendedName>
        <fullName evidence="3">Tetratricopeptide repeat protein</fullName>
    </recommendedName>
</protein>
<proteinExistence type="predicted"/>
<gene>
    <name evidence="1" type="ORF">DF182_26065</name>
</gene>
<evidence type="ECO:0000313" key="1">
    <source>
        <dbReference type="EMBL" id="RBL89943.1"/>
    </source>
</evidence>
<dbReference type="Proteomes" id="UP000253410">
    <property type="component" value="Unassembled WGS sequence"/>
</dbReference>
<evidence type="ECO:0000313" key="2">
    <source>
        <dbReference type="Proteomes" id="UP000253410"/>
    </source>
</evidence>
<reference evidence="1 2" key="1">
    <citation type="submission" date="2018-05" db="EMBL/GenBank/DDBJ databases">
        <title>Chitinophaga sp. K3CV102501T nov., isolated from isolated from a monsoon evergreen broad-leaved forest soil.</title>
        <authorList>
            <person name="Lv Y."/>
        </authorList>
    </citation>
    <scope>NUCLEOTIDE SEQUENCE [LARGE SCALE GENOMIC DNA]</scope>
    <source>
        <strain evidence="1 2">GDMCC 1.1325</strain>
    </source>
</reference>
<sequence>MITEKFRLQWYQRSKSYDLFEQGVQQFMKQYAHQVDASELNSFARSLGRNTRDTALVRQALDWCERAVKEKPDPQFIGTKAFLLYRLGDTDQAIRLQEEAISRIEDKMENKYQIEYQQKLLDKMKKGEEIR</sequence>
<accession>A0A365XUD1</accession>
<comment type="caution">
    <text evidence="1">The sequence shown here is derived from an EMBL/GenBank/DDBJ whole genome shotgun (WGS) entry which is preliminary data.</text>
</comment>
<evidence type="ECO:0008006" key="3">
    <source>
        <dbReference type="Google" id="ProtNLM"/>
    </source>
</evidence>
<organism evidence="1 2">
    <name type="scientific">Chitinophaga flava</name>
    <dbReference type="NCBI Taxonomy" id="2259036"/>
    <lineage>
        <taxon>Bacteria</taxon>
        <taxon>Pseudomonadati</taxon>
        <taxon>Bacteroidota</taxon>
        <taxon>Chitinophagia</taxon>
        <taxon>Chitinophagales</taxon>
        <taxon>Chitinophagaceae</taxon>
        <taxon>Chitinophaga</taxon>
    </lineage>
</organism>
<dbReference type="Gene3D" id="1.25.40.10">
    <property type="entry name" value="Tetratricopeptide repeat domain"/>
    <property type="match status" value="1"/>
</dbReference>
<dbReference type="AlphaFoldDB" id="A0A365XUD1"/>
<dbReference type="EMBL" id="QFFJ01000002">
    <property type="protein sequence ID" value="RBL89943.1"/>
    <property type="molecule type" value="Genomic_DNA"/>
</dbReference>